<reference evidence="1 2" key="1">
    <citation type="journal article" date="2016" name="Front. Microbiol.">
        <title>Genome and transcriptome sequences reveal the specific parasitism of the nematophagous Purpureocillium lilacinum 36-1.</title>
        <authorList>
            <person name="Xie J."/>
            <person name="Li S."/>
            <person name="Mo C."/>
            <person name="Xiao X."/>
            <person name="Peng D."/>
            <person name="Wang G."/>
            <person name="Xiao Y."/>
        </authorList>
    </citation>
    <scope>NUCLEOTIDE SEQUENCE [LARGE SCALE GENOMIC DNA]</scope>
    <source>
        <strain evidence="1 2">36-1</strain>
    </source>
</reference>
<evidence type="ECO:0000313" key="2">
    <source>
        <dbReference type="Proteomes" id="UP000245956"/>
    </source>
</evidence>
<gene>
    <name evidence="1" type="ORF">PCL_03868</name>
</gene>
<dbReference type="AlphaFoldDB" id="A0A2U3EQ89"/>
<accession>A0A2U3EQ89</accession>
<sequence length="122" mass="13717">MDPVAGSGKRADYILHAGPDIDTRQQEEIIRTSVNAIRAFCSRSMLYWCVVGVGWEGFNLTMRVFSSGLVESWPRRIRGIPAPADISPYFGRQGQAQHDLANLDCGYFYVRGPREPPRDVEV</sequence>
<proteinExistence type="predicted"/>
<comment type="caution">
    <text evidence="1">The sequence shown here is derived from an EMBL/GenBank/DDBJ whole genome shotgun (WGS) entry which is preliminary data.</text>
</comment>
<dbReference type="Proteomes" id="UP000245956">
    <property type="component" value="Unassembled WGS sequence"/>
</dbReference>
<organism evidence="1 2">
    <name type="scientific">Purpureocillium lilacinum</name>
    <name type="common">Paecilomyces lilacinus</name>
    <dbReference type="NCBI Taxonomy" id="33203"/>
    <lineage>
        <taxon>Eukaryota</taxon>
        <taxon>Fungi</taxon>
        <taxon>Dikarya</taxon>
        <taxon>Ascomycota</taxon>
        <taxon>Pezizomycotina</taxon>
        <taxon>Sordariomycetes</taxon>
        <taxon>Hypocreomycetidae</taxon>
        <taxon>Hypocreales</taxon>
        <taxon>Ophiocordycipitaceae</taxon>
        <taxon>Purpureocillium</taxon>
    </lineage>
</organism>
<name>A0A2U3EQ89_PURLI</name>
<dbReference type="EMBL" id="LCWV01000001">
    <property type="protein sequence ID" value="PWI76674.1"/>
    <property type="molecule type" value="Genomic_DNA"/>
</dbReference>
<evidence type="ECO:0000313" key="1">
    <source>
        <dbReference type="EMBL" id="PWI76674.1"/>
    </source>
</evidence>
<protein>
    <submittedName>
        <fullName evidence="1">Uncharacterized protein</fullName>
    </submittedName>
</protein>